<dbReference type="CDD" id="cd00082">
    <property type="entry name" value="HisKA"/>
    <property type="match status" value="1"/>
</dbReference>
<evidence type="ECO:0000256" key="7">
    <source>
        <dbReference type="ARBA" id="ARBA00023012"/>
    </source>
</evidence>
<evidence type="ECO:0000256" key="4">
    <source>
        <dbReference type="ARBA" id="ARBA00022553"/>
    </source>
</evidence>
<name>A0A4U1IZM2_9BACT</name>
<dbReference type="PROSITE" id="PS50109">
    <property type="entry name" value="HIS_KIN"/>
    <property type="match status" value="1"/>
</dbReference>
<dbReference type="SMART" id="SM00304">
    <property type="entry name" value="HAMP"/>
    <property type="match status" value="1"/>
</dbReference>
<organism evidence="11 12">
    <name type="scientific">Polyangium fumosum</name>
    <dbReference type="NCBI Taxonomy" id="889272"/>
    <lineage>
        <taxon>Bacteria</taxon>
        <taxon>Pseudomonadati</taxon>
        <taxon>Myxococcota</taxon>
        <taxon>Polyangia</taxon>
        <taxon>Polyangiales</taxon>
        <taxon>Polyangiaceae</taxon>
        <taxon>Polyangium</taxon>
    </lineage>
</organism>
<keyword evidence="4" id="KW-0597">Phosphoprotein</keyword>
<dbReference type="SUPFAM" id="SSF47384">
    <property type="entry name" value="Homodimeric domain of signal transducing histidine kinase"/>
    <property type="match status" value="1"/>
</dbReference>
<keyword evidence="12" id="KW-1185">Reference proteome</keyword>
<keyword evidence="8" id="KW-0812">Transmembrane</keyword>
<evidence type="ECO:0000256" key="5">
    <source>
        <dbReference type="ARBA" id="ARBA00022679"/>
    </source>
</evidence>
<evidence type="ECO:0000313" key="11">
    <source>
        <dbReference type="EMBL" id="TKC99701.1"/>
    </source>
</evidence>
<dbReference type="Gene3D" id="1.10.287.130">
    <property type="match status" value="1"/>
</dbReference>
<evidence type="ECO:0000256" key="8">
    <source>
        <dbReference type="SAM" id="Phobius"/>
    </source>
</evidence>
<dbReference type="SMART" id="SM00388">
    <property type="entry name" value="HisKA"/>
    <property type="match status" value="1"/>
</dbReference>
<keyword evidence="6 11" id="KW-0418">Kinase</keyword>
<keyword evidence="8" id="KW-1133">Transmembrane helix</keyword>
<accession>A0A4U1IZM2</accession>
<sequence length="500" mass="55100">MSNHAWRMERERNTRWYWGRPLRLSRLLSLAIAALSFLVILSAVSLFLSTAVLHRNTARLDNAMTGAGLARDVELELLHYGRLAEHAAERDGMEPDNQRKAVHRAVQERLVEAEAHVGSAMEQQVLGELVSRTETYFTARDRMERAGLPLDQALQQTQIDFDDALSKAAELVTINLADAEDARKSASFWDDALDTVSIIVISGLLLLVLALVQGARTQIYVPLSALRGAIERLARGDEHTRVPDVGPVEIRELGAVFNEMAASIARKGEEQIAVLAAVAHDIRNPLAAIKMSTTVLARSAPSTEPRVLRTLTIVDRQIDRLARMTDDLLQATRIQAGQLELSRKPCDLCRLLNDSVELYASTSPNHRISLVIPEGSLVCDVDEARVEQVLDNLIGNAIKYSPTGGEIRIVADRDGEEATVAVSDQGVGIEPEEIERIFEPFHRAASTRKVAHGVGLGLSVARKIVEAHGGRVDVESRRGEGTTFRIRLPLRRHELARLSA</sequence>
<dbReference type="InterPro" id="IPR036097">
    <property type="entry name" value="HisK_dim/P_sf"/>
</dbReference>
<evidence type="ECO:0000259" key="9">
    <source>
        <dbReference type="PROSITE" id="PS50109"/>
    </source>
</evidence>
<comment type="subcellular location">
    <subcellularLocation>
        <location evidence="2">Membrane</location>
    </subcellularLocation>
</comment>
<evidence type="ECO:0000259" key="10">
    <source>
        <dbReference type="PROSITE" id="PS50885"/>
    </source>
</evidence>
<dbReference type="Proteomes" id="UP000309215">
    <property type="component" value="Unassembled WGS sequence"/>
</dbReference>
<feature type="domain" description="Histidine kinase" evidence="9">
    <location>
        <begin position="277"/>
        <end position="492"/>
    </location>
</feature>
<feature type="domain" description="HAMP" evidence="10">
    <location>
        <begin position="217"/>
        <end position="269"/>
    </location>
</feature>
<dbReference type="GO" id="GO:0016020">
    <property type="term" value="C:membrane"/>
    <property type="evidence" value="ECO:0007669"/>
    <property type="project" value="UniProtKB-SubCell"/>
</dbReference>
<dbReference type="PROSITE" id="PS50885">
    <property type="entry name" value="HAMP"/>
    <property type="match status" value="1"/>
</dbReference>
<reference evidence="11 12" key="1">
    <citation type="submission" date="2019-04" db="EMBL/GenBank/DDBJ databases">
        <authorList>
            <person name="Li Y."/>
            <person name="Wang J."/>
        </authorList>
    </citation>
    <scope>NUCLEOTIDE SEQUENCE [LARGE SCALE GENOMIC DNA]</scope>
    <source>
        <strain evidence="11 12">DSM 14668</strain>
    </source>
</reference>
<dbReference type="InterPro" id="IPR003661">
    <property type="entry name" value="HisK_dim/P_dom"/>
</dbReference>
<dbReference type="OrthoDB" id="9770955at2"/>
<dbReference type="Pfam" id="PF00512">
    <property type="entry name" value="HisKA"/>
    <property type="match status" value="1"/>
</dbReference>
<keyword evidence="5" id="KW-0808">Transferase</keyword>
<dbReference type="SMART" id="SM00387">
    <property type="entry name" value="HATPase_c"/>
    <property type="match status" value="1"/>
</dbReference>
<feature type="transmembrane region" description="Helical" evidence="8">
    <location>
        <begin position="192"/>
        <end position="212"/>
    </location>
</feature>
<proteinExistence type="predicted"/>
<dbReference type="CDD" id="cd00075">
    <property type="entry name" value="HATPase"/>
    <property type="match status" value="1"/>
</dbReference>
<dbReference type="InterPro" id="IPR050736">
    <property type="entry name" value="Sensor_HK_Regulatory"/>
</dbReference>
<evidence type="ECO:0000256" key="2">
    <source>
        <dbReference type="ARBA" id="ARBA00004370"/>
    </source>
</evidence>
<dbReference type="CDD" id="cd06225">
    <property type="entry name" value="HAMP"/>
    <property type="match status" value="1"/>
</dbReference>
<dbReference type="AlphaFoldDB" id="A0A4U1IZM2"/>
<dbReference type="Pfam" id="PF00672">
    <property type="entry name" value="HAMP"/>
    <property type="match status" value="1"/>
</dbReference>
<dbReference type="InterPro" id="IPR004358">
    <property type="entry name" value="Sig_transdc_His_kin-like_C"/>
</dbReference>
<dbReference type="FunFam" id="3.30.565.10:FF:000006">
    <property type="entry name" value="Sensor histidine kinase WalK"/>
    <property type="match status" value="1"/>
</dbReference>
<dbReference type="PANTHER" id="PTHR43711:SF1">
    <property type="entry name" value="HISTIDINE KINASE 1"/>
    <property type="match status" value="1"/>
</dbReference>
<feature type="transmembrane region" description="Helical" evidence="8">
    <location>
        <begin position="27"/>
        <end position="53"/>
    </location>
</feature>
<gene>
    <name evidence="11" type="ORF">E8A74_37105</name>
</gene>
<dbReference type="EC" id="2.7.13.3" evidence="3"/>
<comment type="catalytic activity">
    <reaction evidence="1">
        <text>ATP + protein L-histidine = ADP + protein N-phospho-L-histidine.</text>
        <dbReference type="EC" id="2.7.13.3"/>
    </reaction>
</comment>
<dbReference type="InterPro" id="IPR003594">
    <property type="entry name" value="HATPase_dom"/>
</dbReference>
<dbReference type="InterPro" id="IPR003660">
    <property type="entry name" value="HAMP_dom"/>
</dbReference>
<dbReference type="Gene3D" id="3.30.565.10">
    <property type="entry name" value="Histidine kinase-like ATPase, C-terminal domain"/>
    <property type="match status" value="1"/>
</dbReference>
<dbReference type="InterPro" id="IPR036890">
    <property type="entry name" value="HATPase_C_sf"/>
</dbReference>
<dbReference type="SUPFAM" id="SSF158472">
    <property type="entry name" value="HAMP domain-like"/>
    <property type="match status" value="1"/>
</dbReference>
<protein>
    <recommendedName>
        <fullName evidence="3">histidine kinase</fullName>
        <ecNumber evidence="3">2.7.13.3</ecNumber>
    </recommendedName>
</protein>
<dbReference type="PRINTS" id="PR00344">
    <property type="entry name" value="BCTRLSENSOR"/>
</dbReference>
<dbReference type="PANTHER" id="PTHR43711">
    <property type="entry name" value="TWO-COMPONENT HISTIDINE KINASE"/>
    <property type="match status" value="1"/>
</dbReference>
<evidence type="ECO:0000256" key="3">
    <source>
        <dbReference type="ARBA" id="ARBA00012438"/>
    </source>
</evidence>
<dbReference type="EMBL" id="SSMQ01000054">
    <property type="protein sequence ID" value="TKC99701.1"/>
    <property type="molecule type" value="Genomic_DNA"/>
</dbReference>
<evidence type="ECO:0000256" key="1">
    <source>
        <dbReference type="ARBA" id="ARBA00000085"/>
    </source>
</evidence>
<comment type="caution">
    <text evidence="11">The sequence shown here is derived from an EMBL/GenBank/DDBJ whole genome shotgun (WGS) entry which is preliminary data.</text>
</comment>
<dbReference type="SUPFAM" id="SSF55874">
    <property type="entry name" value="ATPase domain of HSP90 chaperone/DNA topoisomerase II/histidine kinase"/>
    <property type="match status" value="1"/>
</dbReference>
<dbReference type="InterPro" id="IPR005467">
    <property type="entry name" value="His_kinase_dom"/>
</dbReference>
<dbReference type="GO" id="GO:0000155">
    <property type="term" value="F:phosphorelay sensor kinase activity"/>
    <property type="evidence" value="ECO:0007669"/>
    <property type="project" value="InterPro"/>
</dbReference>
<evidence type="ECO:0000256" key="6">
    <source>
        <dbReference type="ARBA" id="ARBA00022777"/>
    </source>
</evidence>
<dbReference type="Gene3D" id="6.10.340.10">
    <property type="match status" value="1"/>
</dbReference>
<dbReference type="Pfam" id="PF02518">
    <property type="entry name" value="HATPase_c"/>
    <property type="match status" value="1"/>
</dbReference>
<evidence type="ECO:0000313" key="12">
    <source>
        <dbReference type="Proteomes" id="UP000309215"/>
    </source>
</evidence>
<keyword evidence="8" id="KW-0472">Membrane</keyword>
<keyword evidence="7" id="KW-0902">Two-component regulatory system</keyword>